<sequence length="335" mass="36549">MYQLGIDGLPRNYELVYEAYGGNNPELAREFVAIGKVKSQRALDELGKKYLPHHHEESLLARTNERMRQQMSSFQNLLKQEKSSLTSYGKIIDETSRSFKANGEIDREALSRSITELSRATRSQASANAILAAGVEEQSAELEQVKSELENTEMAKFLDPLTGLANRRAFNKAVARIYTNAALPMMCGLAYADIDNFRQLGGPADSKMGDHFIRQVGNLIQAGHASADFMARLDGNRFAFLFNTSDDQEVIRLVDQLRAAVGAKQLISPKNGASVGLATLSIGVVMTTVATNAGELMEFAEQALTASMKGGGNKVSLYSTALPTGTAGDWKIYNP</sequence>
<dbReference type="PANTHER" id="PTHR45138">
    <property type="entry name" value="REGULATORY COMPONENTS OF SENSORY TRANSDUCTION SYSTEM"/>
    <property type="match status" value="1"/>
</dbReference>
<protein>
    <recommendedName>
        <fullName evidence="1">diguanylate cyclase</fullName>
        <ecNumber evidence="1">2.7.7.65</ecNumber>
    </recommendedName>
</protein>
<evidence type="ECO:0000313" key="5">
    <source>
        <dbReference type="Proteomes" id="UP000246352"/>
    </source>
</evidence>
<dbReference type="GO" id="GO:0043709">
    <property type="term" value="P:cell adhesion involved in single-species biofilm formation"/>
    <property type="evidence" value="ECO:0007669"/>
    <property type="project" value="TreeGrafter"/>
</dbReference>
<proteinExistence type="predicted"/>
<dbReference type="AlphaFoldDB" id="A0A317PMS0"/>
<organism evidence="4 5">
    <name type="scientific">Hoeflea marina</name>
    <dbReference type="NCBI Taxonomy" id="274592"/>
    <lineage>
        <taxon>Bacteria</taxon>
        <taxon>Pseudomonadati</taxon>
        <taxon>Pseudomonadota</taxon>
        <taxon>Alphaproteobacteria</taxon>
        <taxon>Hyphomicrobiales</taxon>
        <taxon>Rhizobiaceae</taxon>
        <taxon>Hoeflea</taxon>
    </lineage>
</organism>
<dbReference type="Gene3D" id="3.30.70.270">
    <property type="match status" value="1"/>
</dbReference>
<dbReference type="SMART" id="SM00267">
    <property type="entry name" value="GGDEF"/>
    <property type="match status" value="1"/>
</dbReference>
<dbReference type="PROSITE" id="PS50887">
    <property type="entry name" value="GGDEF"/>
    <property type="match status" value="1"/>
</dbReference>
<dbReference type="Pfam" id="PF00990">
    <property type="entry name" value="GGDEF"/>
    <property type="match status" value="1"/>
</dbReference>
<comment type="caution">
    <text evidence="4">The sequence shown here is derived from an EMBL/GenBank/DDBJ whole genome shotgun (WGS) entry which is preliminary data.</text>
</comment>
<dbReference type="GO" id="GO:1902201">
    <property type="term" value="P:negative regulation of bacterial-type flagellum-dependent cell motility"/>
    <property type="evidence" value="ECO:0007669"/>
    <property type="project" value="TreeGrafter"/>
</dbReference>
<keyword evidence="5" id="KW-1185">Reference proteome</keyword>
<dbReference type="InterPro" id="IPR050469">
    <property type="entry name" value="Diguanylate_Cyclase"/>
</dbReference>
<reference evidence="4 5" key="1">
    <citation type="submission" date="2018-05" db="EMBL/GenBank/DDBJ databases">
        <title>Genomic Encyclopedia of Type Strains, Phase IV (KMG-IV): sequencing the most valuable type-strain genomes for metagenomic binning, comparative biology and taxonomic classification.</title>
        <authorList>
            <person name="Goeker M."/>
        </authorList>
    </citation>
    <scope>NUCLEOTIDE SEQUENCE [LARGE SCALE GENOMIC DNA]</scope>
    <source>
        <strain evidence="4 5">DSM 16791</strain>
    </source>
</reference>
<dbReference type="GO" id="GO:0005886">
    <property type="term" value="C:plasma membrane"/>
    <property type="evidence" value="ECO:0007669"/>
    <property type="project" value="TreeGrafter"/>
</dbReference>
<dbReference type="PANTHER" id="PTHR45138:SF9">
    <property type="entry name" value="DIGUANYLATE CYCLASE DGCM-RELATED"/>
    <property type="match status" value="1"/>
</dbReference>
<dbReference type="InterPro" id="IPR000160">
    <property type="entry name" value="GGDEF_dom"/>
</dbReference>
<evidence type="ECO:0000256" key="1">
    <source>
        <dbReference type="ARBA" id="ARBA00012528"/>
    </source>
</evidence>
<dbReference type="GO" id="GO:0052621">
    <property type="term" value="F:diguanylate cyclase activity"/>
    <property type="evidence" value="ECO:0007669"/>
    <property type="project" value="UniProtKB-EC"/>
</dbReference>
<comment type="catalytic activity">
    <reaction evidence="2">
        <text>2 GTP = 3',3'-c-di-GMP + 2 diphosphate</text>
        <dbReference type="Rhea" id="RHEA:24898"/>
        <dbReference type="ChEBI" id="CHEBI:33019"/>
        <dbReference type="ChEBI" id="CHEBI:37565"/>
        <dbReference type="ChEBI" id="CHEBI:58805"/>
        <dbReference type="EC" id="2.7.7.65"/>
    </reaction>
</comment>
<evidence type="ECO:0000259" key="3">
    <source>
        <dbReference type="PROSITE" id="PS50887"/>
    </source>
</evidence>
<dbReference type="EC" id="2.7.7.65" evidence="1"/>
<evidence type="ECO:0000313" key="4">
    <source>
        <dbReference type="EMBL" id="PWW01823.1"/>
    </source>
</evidence>
<dbReference type="InterPro" id="IPR029787">
    <property type="entry name" value="Nucleotide_cyclase"/>
</dbReference>
<dbReference type="Proteomes" id="UP000246352">
    <property type="component" value="Unassembled WGS sequence"/>
</dbReference>
<dbReference type="NCBIfam" id="TIGR00254">
    <property type="entry name" value="GGDEF"/>
    <property type="match status" value="1"/>
</dbReference>
<accession>A0A317PMS0</accession>
<dbReference type="EMBL" id="QGTR01000002">
    <property type="protein sequence ID" value="PWW01823.1"/>
    <property type="molecule type" value="Genomic_DNA"/>
</dbReference>
<feature type="domain" description="GGDEF" evidence="3">
    <location>
        <begin position="185"/>
        <end position="320"/>
    </location>
</feature>
<dbReference type="CDD" id="cd01949">
    <property type="entry name" value="GGDEF"/>
    <property type="match status" value="1"/>
</dbReference>
<dbReference type="SUPFAM" id="SSF55073">
    <property type="entry name" value="Nucleotide cyclase"/>
    <property type="match status" value="1"/>
</dbReference>
<evidence type="ECO:0000256" key="2">
    <source>
        <dbReference type="ARBA" id="ARBA00034247"/>
    </source>
</evidence>
<dbReference type="InterPro" id="IPR043128">
    <property type="entry name" value="Rev_trsase/Diguanyl_cyclase"/>
</dbReference>
<dbReference type="RefSeq" id="WP_158284911.1">
    <property type="nucleotide sequence ID" value="NZ_QGTR01000002.1"/>
</dbReference>
<name>A0A317PMS0_9HYPH</name>
<gene>
    <name evidence="4" type="ORF">DFR52_102487</name>
</gene>
<dbReference type="OrthoDB" id="9812260at2"/>